<keyword evidence="6 8" id="KW-0408">Iron</keyword>
<evidence type="ECO:0008006" key="12">
    <source>
        <dbReference type="Google" id="ProtNLM"/>
    </source>
</evidence>
<evidence type="ECO:0000313" key="10">
    <source>
        <dbReference type="EMBL" id="KAK8575699.1"/>
    </source>
</evidence>
<dbReference type="InterPro" id="IPR001128">
    <property type="entry name" value="Cyt_P450"/>
</dbReference>
<dbReference type="PROSITE" id="PS00086">
    <property type="entry name" value="CYTOCHROME_P450"/>
    <property type="match status" value="1"/>
</dbReference>
<name>A0ABR2FBI2_9ROSI</name>
<keyword evidence="5 8" id="KW-0560">Oxidoreductase</keyword>
<organism evidence="10 11">
    <name type="scientific">Hibiscus sabdariffa</name>
    <name type="common">roselle</name>
    <dbReference type="NCBI Taxonomy" id="183260"/>
    <lineage>
        <taxon>Eukaryota</taxon>
        <taxon>Viridiplantae</taxon>
        <taxon>Streptophyta</taxon>
        <taxon>Embryophyta</taxon>
        <taxon>Tracheophyta</taxon>
        <taxon>Spermatophyta</taxon>
        <taxon>Magnoliopsida</taxon>
        <taxon>eudicotyledons</taxon>
        <taxon>Gunneridae</taxon>
        <taxon>Pentapetalae</taxon>
        <taxon>rosids</taxon>
        <taxon>malvids</taxon>
        <taxon>Malvales</taxon>
        <taxon>Malvaceae</taxon>
        <taxon>Malvoideae</taxon>
        <taxon>Hibiscus</taxon>
    </lineage>
</organism>
<evidence type="ECO:0000256" key="9">
    <source>
        <dbReference type="SAM" id="Phobius"/>
    </source>
</evidence>
<keyword evidence="7 8" id="KW-0503">Monooxygenase</keyword>
<comment type="similarity">
    <text evidence="2 8">Belongs to the cytochrome P450 family.</text>
</comment>
<dbReference type="SUPFAM" id="SSF48264">
    <property type="entry name" value="Cytochrome P450"/>
    <property type="match status" value="1"/>
</dbReference>
<feature type="transmembrane region" description="Helical" evidence="9">
    <location>
        <begin position="21"/>
        <end position="38"/>
    </location>
</feature>
<comment type="cofactor">
    <cofactor evidence="1">
        <name>heme</name>
        <dbReference type="ChEBI" id="CHEBI:30413"/>
    </cofactor>
</comment>
<keyword evidence="11" id="KW-1185">Reference proteome</keyword>
<dbReference type="InterPro" id="IPR036396">
    <property type="entry name" value="Cyt_P450_sf"/>
</dbReference>
<keyword evidence="4 8" id="KW-0479">Metal-binding</keyword>
<dbReference type="InterPro" id="IPR002401">
    <property type="entry name" value="Cyt_P450_E_grp-I"/>
</dbReference>
<evidence type="ECO:0000256" key="8">
    <source>
        <dbReference type="RuleBase" id="RU000461"/>
    </source>
</evidence>
<dbReference type="PRINTS" id="PR00463">
    <property type="entry name" value="EP450I"/>
</dbReference>
<evidence type="ECO:0000256" key="5">
    <source>
        <dbReference type="ARBA" id="ARBA00023002"/>
    </source>
</evidence>
<evidence type="ECO:0000313" key="11">
    <source>
        <dbReference type="Proteomes" id="UP001472677"/>
    </source>
</evidence>
<evidence type="ECO:0000256" key="1">
    <source>
        <dbReference type="ARBA" id="ARBA00001971"/>
    </source>
</evidence>
<protein>
    <recommendedName>
        <fullName evidence="12">Cytochrome P450</fullName>
    </recommendedName>
</protein>
<evidence type="ECO:0000256" key="7">
    <source>
        <dbReference type="ARBA" id="ARBA00023033"/>
    </source>
</evidence>
<evidence type="ECO:0000256" key="6">
    <source>
        <dbReference type="ARBA" id="ARBA00023004"/>
    </source>
</evidence>
<evidence type="ECO:0000256" key="4">
    <source>
        <dbReference type="ARBA" id="ARBA00022723"/>
    </source>
</evidence>
<dbReference type="EMBL" id="JBBPBM010000007">
    <property type="protein sequence ID" value="KAK8575699.1"/>
    <property type="molecule type" value="Genomic_DNA"/>
</dbReference>
<sequence length="518" mass="59182">MPWNIIGTNKHLSEKVMAVDMVVAFLSVVLCLVLGHWYRNRNSSVRIWPVVGMLPALASNAHGMLDFFTDVLKSNGGTFKIRGPWFPSSDFLVTAHPMNINHILCKNHENYDNALELKQILEAYDGIVVSNSHVWKRTRKAFLSFFQHNKKSAAYMDRILRQVIEGSLVPVLDHFQRLGTEVDLQDVLGRFHYDYMCLLAIGFDPKTLSVELPAVEIAEALRDIDGALVYRNVMPQMIWKLQKWLQIGTEKKLANGLRILDDFLYRCISTRRDELRRSEAKAEDRFDALTAFMMEEEGSDLSELRKSDKFLRDIAYDSLTVAKDSTNIGLTCFLWLLATHPSAETKILEEIKANCSDEKTVYFNGEELDKFVYLHAALCESLRLYPSLPLALRYSKKPDLLPSGDRVGPDTRIVLSLYSMGRSEEIWGEDCMEFKPERWMSEVGEFVQKPASLYLPFGVGPRACLGKELSVKMMKTVAINVVRRYEVKVVEKQKVAMTNKVLSLTTRHGLKVTLNKRL</sequence>
<dbReference type="InterPro" id="IPR017972">
    <property type="entry name" value="Cyt_P450_CS"/>
</dbReference>
<keyword evidence="9" id="KW-0812">Transmembrane</keyword>
<dbReference type="Pfam" id="PF00067">
    <property type="entry name" value="p450"/>
    <property type="match status" value="1"/>
</dbReference>
<reference evidence="10 11" key="1">
    <citation type="journal article" date="2024" name="G3 (Bethesda)">
        <title>Genome assembly of Hibiscus sabdariffa L. provides insights into metabolisms of medicinal natural products.</title>
        <authorList>
            <person name="Kim T."/>
        </authorList>
    </citation>
    <scope>NUCLEOTIDE SEQUENCE [LARGE SCALE GENOMIC DNA]</scope>
    <source>
        <strain evidence="10">TK-2024</strain>
        <tissue evidence="10">Old leaves</tissue>
    </source>
</reference>
<evidence type="ECO:0000256" key="2">
    <source>
        <dbReference type="ARBA" id="ARBA00010617"/>
    </source>
</evidence>
<dbReference type="PANTHER" id="PTHR24296">
    <property type="entry name" value="CYTOCHROME P450"/>
    <property type="match status" value="1"/>
</dbReference>
<dbReference type="Gene3D" id="1.10.630.10">
    <property type="entry name" value="Cytochrome P450"/>
    <property type="match status" value="1"/>
</dbReference>
<keyword evidence="9" id="KW-0472">Membrane</keyword>
<dbReference type="PRINTS" id="PR00385">
    <property type="entry name" value="P450"/>
</dbReference>
<evidence type="ECO:0000256" key="3">
    <source>
        <dbReference type="ARBA" id="ARBA00022617"/>
    </source>
</evidence>
<keyword evidence="9" id="KW-1133">Transmembrane helix</keyword>
<comment type="caution">
    <text evidence="10">The sequence shown here is derived from an EMBL/GenBank/DDBJ whole genome shotgun (WGS) entry which is preliminary data.</text>
</comment>
<accession>A0ABR2FBI2</accession>
<dbReference type="Proteomes" id="UP001472677">
    <property type="component" value="Unassembled WGS sequence"/>
</dbReference>
<proteinExistence type="inferred from homology"/>
<keyword evidence="3 8" id="KW-0349">Heme</keyword>
<gene>
    <name evidence="10" type="ORF">V6N12_063366</name>
</gene>